<dbReference type="PROSITE" id="PS50006">
    <property type="entry name" value="FHA_DOMAIN"/>
    <property type="match status" value="1"/>
</dbReference>
<proteinExistence type="predicted"/>
<dbReference type="Pfam" id="PF00498">
    <property type="entry name" value="FHA"/>
    <property type="match status" value="1"/>
</dbReference>
<evidence type="ECO:0000259" key="7">
    <source>
        <dbReference type="PROSITE" id="PS50006"/>
    </source>
</evidence>
<evidence type="ECO:0000313" key="10">
    <source>
        <dbReference type="Proteomes" id="UP001226389"/>
    </source>
</evidence>
<organism evidence="9 10">
    <name type="scientific">Pseudarthrobacter defluvii</name>
    <dbReference type="NCBI Taxonomy" id="410837"/>
    <lineage>
        <taxon>Bacteria</taxon>
        <taxon>Bacillati</taxon>
        <taxon>Actinomycetota</taxon>
        <taxon>Actinomycetes</taxon>
        <taxon>Micrococcales</taxon>
        <taxon>Micrococcaceae</taxon>
        <taxon>Pseudarthrobacter</taxon>
    </lineage>
</organism>
<dbReference type="CDD" id="cd01127">
    <property type="entry name" value="TrwB_TraG_TraD_VirD4"/>
    <property type="match status" value="1"/>
</dbReference>
<evidence type="ECO:0000313" key="9">
    <source>
        <dbReference type="EMBL" id="MDQ0117581.1"/>
    </source>
</evidence>
<dbReference type="CDD" id="cd00060">
    <property type="entry name" value="FHA"/>
    <property type="match status" value="1"/>
</dbReference>
<keyword evidence="10" id="KW-1185">Reference proteome</keyword>
<keyword evidence="6" id="KW-1133">Transmembrane helix</keyword>
<feature type="region of interest" description="Disordered" evidence="5">
    <location>
        <begin position="1149"/>
        <end position="1173"/>
    </location>
</feature>
<dbReference type="PROSITE" id="PS50901">
    <property type="entry name" value="FTSK"/>
    <property type="match status" value="1"/>
</dbReference>
<comment type="caution">
    <text evidence="9">The sequence shown here is derived from an EMBL/GenBank/DDBJ whole genome shotgun (WGS) entry which is preliminary data.</text>
</comment>
<feature type="domain" description="FtsK" evidence="8">
    <location>
        <begin position="557"/>
        <end position="747"/>
    </location>
</feature>
<dbReference type="InterPro" id="IPR050206">
    <property type="entry name" value="FtsK/SpoIIIE/SftA"/>
</dbReference>
<dbReference type="RefSeq" id="WP_307488451.1">
    <property type="nucleotide sequence ID" value="NZ_JAUSSY010000002.1"/>
</dbReference>
<dbReference type="PANTHER" id="PTHR22683">
    <property type="entry name" value="SPORULATION PROTEIN RELATED"/>
    <property type="match status" value="1"/>
</dbReference>
<dbReference type="Proteomes" id="UP001226389">
    <property type="component" value="Unassembled WGS sequence"/>
</dbReference>
<name>A0ABT9UEZ3_9MICC</name>
<keyword evidence="6" id="KW-0812">Transmembrane</keyword>
<dbReference type="SMART" id="SM00382">
    <property type="entry name" value="AAA"/>
    <property type="match status" value="2"/>
</dbReference>
<keyword evidence="2 4" id="KW-0547">Nucleotide-binding</keyword>
<dbReference type="SMART" id="SM00240">
    <property type="entry name" value="FHA"/>
    <property type="match status" value="1"/>
</dbReference>
<feature type="binding site" evidence="4">
    <location>
        <begin position="575"/>
        <end position="582"/>
    </location>
    <ligand>
        <name>ATP</name>
        <dbReference type="ChEBI" id="CHEBI:30616"/>
    </ligand>
</feature>
<sequence>MTLNFTLVGSPGSSPEQLPVELSISAPTGTPGDMIHEQLVRKFRTGAVTVDGEDLRCVAFGVPPLVEAAILVDGGPIPSSRRPRRRPSPEAAAPLALAIHSGAAAGTVVPLRRGSYSIGRSGTRIVIPDPELSREHARVVVTDTDILLIDLDSANGTYVDGERIRTKVISTDSSIRCGQSNLSLVFADPPGRALADAGQSVTEPIVVPARVDAGNRAALVLTAVLPLAAGVLLAVFTGMWMFLAFSAASSFAVLVPAVSGRRQRRDLSAALQAAVEEDRERRRRSAPSLSLVALAAPRGKETSGPGSGGGVWLRLGQAAQAANVRIEPAGAGPAVPPAGAVPLVLDPGRGLTTIGGPRSATDGAIRSILMQLGGYPRAGRTHVLVHGKPGSLPLAARYLPRVTLTATPHAALGVVTSGHPHGCERAVLLIRGESSEGAADDSIRDAAIRHGWQVLHFRPEEGEWPTPDVFLSERRSVLFEELCETIFVPDLVPEDVFTGFCRRMAGATRQGTVQGGTVPATCSLGDVLPLTSAATAARWGSSGQKDGLAVPLGLTAAGTKTVDLQHDGPHLLVAGTTGSGKSELLRSLTLALALSYPPERVNFFLIDFKGGSGLGPLSDLVHCVGLQTDLSSSEMERTLTSLRAELQLREQCLAAARVPDLSAYRSTRAAEDFVLPHLVIVIDEFRMLVEDAPEALRELLRIASIGRSLGIHLIMATQRPQGALTADIRANVTSSIALRVQSDMESVDVVNCRSAAAINVDAPGRAFLARGTEAAQEFQGASLAVAATGGESCPVTVHRTIDFLAGQVTPPGKAPASVPTPAEAVEPLAAMVRNLCTQQEKQVPRRPVAPPLPEDLEEPVPGGQSPCSAAPASRPLEPANPTSEVRLGLMDVPEQQRVEALAWSPVRHRHAAFIGSPASGAGAALELAVHTLMTCGSEAHFYVLDATGGFLPLASAGRVGALAGLDDLRRGVRILERLVRELGQRRSHPASGEVPLVVVVSGWGSWVSAFRAGPLAWAEDLVHDLVRDGAPAGITLLLSGERELVTARFFGALPNRFYFPAGSTEESRAMWPRMPSVPAVEGRAVAFGPVSNGRPAVCQFYRNSAPNSLGKGGAGYPVASLRPFRLEPLPAQITVMEVAARAAPALRLGPSAEAQPGREPAVGGRPPVRPMTRTGQRDVFLGVAGDELAAASFRIPASGVVAVLGNPGSGKSNTLRALEALNPGQLWCAHQGPSQAADDFWADMLLQAGSGCLPREALLLVDDVDQLAPSALRDVGELHALGHSLVVTAGYSPALLHRVPLLINARSSGAGLLLGPRSIVDGDLFGIRFDVESNPPPGRAALITGGRAVPLQVAWAGADG</sequence>
<dbReference type="InterPro" id="IPR008984">
    <property type="entry name" value="SMAD_FHA_dom_sf"/>
</dbReference>
<feature type="domain" description="FHA" evidence="7">
    <location>
        <begin position="116"/>
        <end position="164"/>
    </location>
</feature>
<feature type="region of interest" description="Disordered" evidence="5">
    <location>
        <begin position="839"/>
        <end position="880"/>
    </location>
</feature>
<dbReference type="Pfam" id="PF01580">
    <property type="entry name" value="FtsK_SpoIIIE"/>
    <property type="match status" value="1"/>
</dbReference>
<protein>
    <submittedName>
        <fullName evidence="9">S-DNA-T family DNA segregation ATPase FtsK/SpoIIIE</fullName>
    </submittedName>
</protein>
<dbReference type="SUPFAM" id="SSF52540">
    <property type="entry name" value="P-loop containing nucleoside triphosphate hydrolases"/>
    <property type="match status" value="1"/>
</dbReference>
<keyword evidence="3 4" id="KW-0067">ATP-binding</keyword>
<evidence type="ECO:0000256" key="5">
    <source>
        <dbReference type="SAM" id="MobiDB-lite"/>
    </source>
</evidence>
<dbReference type="InterPro" id="IPR027417">
    <property type="entry name" value="P-loop_NTPase"/>
</dbReference>
<dbReference type="PANTHER" id="PTHR22683:SF1">
    <property type="entry name" value="TYPE VII SECRETION SYSTEM PROTEIN ESSC"/>
    <property type="match status" value="1"/>
</dbReference>
<dbReference type="EMBL" id="JAUSSY010000002">
    <property type="protein sequence ID" value="MDQ0117581.1"/>
    <property type="molecule type" value="Genomic_DNA"/>
</dbReference>
<dbReference type="Gene3D" id="2.60.200.20">
    <property type="match status" value="1"/>
</dbReference>
<accession>A0ABT9UEZ3</accession>
<dbReference type="Gene3D" id="3.40.50.300">
    <property type="entry name" value="P-loop containing nucleotide triphosphate hydrolases"/>
    <property type="match status" value="2"/>
</dbReference>
<gene>
    <name evidence="9" type="ORF">J2T22_000751</name>
</gene>
<reference evidence="9 10" key="1">
    <citation type="submission" date="2023-07" db="EMBL/GenBank/DDBJ databases">
        <title>Sorghum-associated microbial communities from plants grown in Nebraska, USA.</title>
        <authorList>
            <person name="Schachtman D."/>
        </authorList>
    </citation>
    <scope>NUCLEOTIDE SEQUENCE [LARGE SCALE GENOMIC DNA]</scope>
    <source>
        <strain evidence="9 10">DS994</strain>
    </source>
</reference>
<dbReference type="SUPFAM" id="SSF49879">
    <property type="entry name" value="SMAD/FHA domain"/>
    <property type="match status" value="1"/>
</dbReference>
<dbReference type="InterPro" id="IPR000253">
    <property type="entry name" value="FHA_dom"/>
</dbReference>
<dbReference type="InterPro" id="IPR002543">
    <property type="entry name" value="FtsK_dom"/>
</dbReference>
<evidence type="ECO:0000256" key="2">
    <source>
        <dbReference type="ARBA" id="ARBA00022741"/>
    </source>
</evidence>
<evidence type="ECO:0000256" key="6">
    <source>
        <dbReference type="SAM" id="Phobius"/>
    </source>
</evidence>
<evidence type="ECO:0000259" key="8">
    <source>
        <dbReference type="PROSITE" id="PS50901"/>
    </source>
</evidence>
<evidence type="ECO:0000256" key="4">
    <source>
        <dbReference type="PROSITE-ProRule" id="PRU00289"/>
    </source>
</evidence>
<evidence type="ECO:0000256" key="1">
    <source>
        <dbReference type="ARBA" id="ARBA00022553"/>
    </source>
</evidence>
<evidence type="ECO:0000256" key="3">
    <source>
        <dbReference type="ARBA" id="ARBA00022840"/>
    </source>
</evidence>
<feature type="transmembrane region" description="Helical" evidence="6">
    <location>
        <begin position="217"/>
        <end position="236"/>
    </location>
</feature>
<keyword evidence="1" id="KW-0597">Phosphoprotein</keyword>
<dbReference type="InterPro" id="IPR003593">
    <property type="entry name" value="AAA+_ATPase"/>
</dbReference>
<keyword evidence="6" id="KW-0472">Membrane</keyword>